<name>A0A6N3EIS7_9FIRM</name>
<evidence type="ECO:0000256" key="1">
    <source>
        <dbReference type="SAM" id="MobiDB-lite"/>
    </source>
</evidence>
<accession>A0A6N3EIS7</accession>
<sequence>MINEANQDPLYRDLNEIYQEREKLFQQRERDYLEQKKTLNNLLESIKQEKETLNQKGQELKKQQEELHKEEQNQQTWYQQLCEERKQLERDKEELNKKEKEFETAKDSMEVRYQVQIEKAKNMEIQAKQSKETFEHKLDMLGLVLDADGKPGGEATKFFESLLGGMNKWNEEELQSLEEENKAYEKESRNLKEELEELNKKSKQIEEENNQLQSEKESLSEEIKRIEAEKNRLLTLVSSISQSKEEEAIPNFGTNEEEEEDVPNFGTNEEEDVPNFGTKEKPYVPTFGRKQESNESERKSAVFEELTASVLNRYLVKNEPKYISSEIKHSEEGEQLHVNINNLDYVFLFSSPAAFDISVPKKKSRALDKLLVRLNTQHPGVKFYYDEQEHRVYASGYFSNTMAPDCLMEKVHEVSDCFRQK</sequence>
<proteinExistence type="predicted"/>
<protein>
    <submittedName>
        <fullName evidence="2">Chromosome partition protein Smc</fullName>
    </submittedName>
</protein>
<evidence type="ECO:0000313" key="2">
    <source>
        <dbReference type="EMBL" id="VYU38651.1"/>
    </source>
</evidence>
<feature type="region of interest" description="Disordered" evidence="1">
    <location>
        <begin position="198"/>
        <end position="218"/>
    </location>
</feature>
<dbReference type="EMBL" id="CACRUQ010000021">
    <property type="protein sequence ID" value="VYU38651.1"/>
    <property type="molecule type" value="Genomic_DNA"/>
</dbReference>
<reference evidence="2" key="1">
    <citation type="submission" date="2019-11" db="EMBL/GenBank/DDBJ databases">
        <authorList>
            <person name="Feng L."/>
        </authorList>
    </citation>
    <scope>NUCLEOTIDE SEQUENCE</scope>
    <source>
        <strain evidence="2">RtorquesLFYP15</strain>
    </source>
</reference>
<feature type="region of interest" description="Disordered" evidence="1">
    <location>
        <begin position="245"/>
        <end position="295"/>
    </location>
</feature>
<feature type="compositionally biased region" description="Acidic residues" evidence="1">
    <location>
        <begin position="255"/>
        <end position="273"/>
    </location>
</feature>
<organism evidence="2">
    <name type="scientific">[Ruminococcus] torques</name>
    <dbReference type="NCBI Taxonomy" id="33039"/>
    <lineage>
        <taxon>Bacteria</taxon>
        <taxon>Bacillati</taxon>
        <taxon>Bacillota</taxon>
        <taxon>Clostridia</taxon>
        <taxon>Lachnospirales</taxon>
        <taxon>Lachnospiraceae</taxon>
        <taxon>Mediterraneibacter</taxon>
    </lineage>
</organism>
<feature type="region of interest" description="Disordered" evidence="1">
    <location>
        <begin position="50"/>
        <end position="74"/>
    </location>
</feature>
<dbReference type="RefSeq" id="WP_423248828.1">
    <property type="nucleotide sequence ID" value="NZ_CACRUQ010000021.1"/>
</dbReference>
<feature type="compositionally biased region" description="Basic and acidic residues" evidence="1">
    <location>
        <begin position="50"/>
        <end position="72"/>
    </location>
</feature>
<gene>
    <name evidence="2" type="primary">smc_3</name>
    <name evidence="2" type="ORF">RTLFYP15_02263</name>
</gene>
<dbReference type="AlphaFoldDB" id="A0A6N3EIS7"/>